<evidence type="ECO:0000259" key="12">
    <source>
        <dbReference type="Pfam" id="PF04101"/>
    </source>
</evidence>
<evidence type="ECO:0000313" key="16">
    <source>
        <dbReference type="Proteomes" id="UP000544551"/>
    </source>
</evidence>
<evidence type="ECO:0000313" key="14">
    <source>
        <dbReference type="EMBL" id="OAH24971.1"/>
    </source>
</evidence>
<evidence type="ECO:0000256" key="10">
    <source>
        <dbReference type="HAMAP-Rule" id="MF_00033"/>
    </source>
</evidence>
<dbReference type="GO" id="GO:0050511">
    <property type="term" value="F:undecaprenyldiphospho-muramoylpentapeptide beta-N-acetylglucosaminyltransferase activity"/>
    <property type="evidence" value="ECO:0007669"/>
    <property type="project" value="UniProtKB-UniRule"/>
</dbReference>
<keyword evidence="5 10" id="KW-0133">Cell shape</keyword>
<keyword evidence="15" id="KW-1185">Reference proteome</keyword>
<dbReference type="GO" id="GO:0009252">
    <property type="term" value="P:peptidoglycan biosynthetic process"/>
    <property type="evidence" value="ECO:0007669"/>
    <property type="project" value="UniProtKB-UniRule"/>
</dbReference>
<dbReference type="InterPro" id="IPR006009">
    <property type="entry name" value="GlcNAc_MurG"/>
</dbReference>
<reference evidence="14" key="1">
    <citation type="submission" date="2016-02" db="EMBL/GenBank/DDBJ databases">
        <authorList>
            <person name="Wen L."/>
            <person name="He K."/>
            <person name="Yang H."/>
        </authorList>
    </citation>
    <scope>NUCLEOTIDE SEQUENCE [LARGE SCALE GENOMIC DNA]</scope>
    <source>
        <strain evidence="14">GA-15</strain>
    </source>
</reference>
<feature type="binding site" evidence="10">
    <location>
        <position position="244"/>
    </location>
    <ligand>
        <name>UDP-N-acetyl-alpha-D-glucosamine</name>
        <dbReference type="ChEBI" id="CHEBI:57705"/>
    </ligand>
</feature>
<evidence type="ECO:0000313" key="13">
    <source>
        <dbReference type="EMBL" id="NME88292.1"/>
    </source>
</evidence>
<feature type="binding site" evidence="10">
    <location>
        <position position="164"/>
    </location>
    <ligand>
        <name>UDP-N-acetyl-alpha-D-glucosamine</name>
        <dbReference type="ChEBI" id="CHEBI:57705"/>
    </ligand>
</feature>
<comment type="function">
    <text evidence="10">Cell wall formation. Catalyzes the transfer of a GlcNAc subunit on undecaprenyl-pyrophosphoryl-MurNAc-pentapeptide (lipid intermediate I) to form undecaprenyl-pyrophosphoryl-MurNAc-(pentapeptide)GlcNAc (lipid intermediate II).</text>
</comment>
<dbReference type="Pfam" id="PF03033">
    <property type="entry name" value="Glyco_transf_28"/>
    <property type="match status" value="1"/>
</dbReference>
<evidence type="ECO:0000256" key="6">
    <source>
        <dbReference type="ARBA" id="ARBA00022984"/>
    </source>
</evidence>
<dbReference type="EMBL" id="JABAFZ010000001">
    <property type="protein sequence ID" value="NME88292.1"/>
    <property type="molecule type" value="Genomic_DNA"/>
</dbReference>
<dbReference type="GO" id="GO:0071555">
    <property type="term" value="P:cell wall organization"/>
    <property type="evidence" value="ECO:0007669"/>
    <property type="project" value="UniProtKB-KW"/>
</dbReference>
<keyword evidence="8 10" id="KW-0131">Cell cycle</keyword>
<dbReference type="PANTHER" id="PTHR21015">
    <property type="entry name" value="UDP-N-ACETYLGLUCOSAMINE--N-ACETYLMURAMYL-(PENTAPEPTIDE) PYROPHOSPHORYL-UNDECAPRENOL N-ACETYLGLUCOSAMINE TRANSFERASE 1"/>
    <property type="match status" value="1"/>
</dbReference>
<accession>A0A177I9K0</accession>
<dbReference type="EC" id="2.4.1.227" evidence="10"/>
<dbReference type="NCBIfam" id="TIGR01133">
    <property type="entry name" value="murG"/>
    <property type="match status" value="1"/>
</dbReference>
<proteinExistence type="inferred from homology"/>
<evidence type="ECO:0000256" key="8">
    <source>
        <dbReference type="ARBA" id="ARBA00023306"/>
    </source>
</evidence>
<reference evidence="13 16" key="3">
    <citation type="submission" date="2020-04" db="EMBL/GenBank/DDBJ databases">
        <authorList>
            <person name="Hitch T.C.A."/>
            <person name="Wylensek D."/>
            <person name="Clavel T."/>
        </authorList>
    </citation>
    <scope>NUCLEOTIDE SEQUENCE [LARGE SCALE GENOMIC DNA]</scope>
    <source>
        <strain evidence="13 16">BL-383-APC-3D</strain>
    </source>
</reference>
<reference evidence="15" key="2">
    <citation type="submission" date="2016-02" db="EMBL/GenBank/DDBJ databases">
        <authorList>
            <person name="Kaur G."/>
            <person name="Nair G.R."/>
            <person name="Mayilraj S."/>
        </authorList>
    </citation>
    <scope>NUCLEOTIDE SEQUENCE [LARGE SCALE GENOMIC DNA]</scope>
    <source>
        <strain evidence="15">GA-15</strain>
    </source>
</reference>
<keyword evidence="4 10" id="KW-0808">Transferase</keyword>
<organism evidence="14 15">
    <name type="scientific">Corynebacterium stationis</name>
    <dbReference type="NCBI Taxonomy" id="1705"/>
    <lineage>
        <taxon>Bacteria</taxon>
        <taxon>Bacillati</taxon>
        <taxon>Actinomycetota</taxon>
        <taxon>Actinomycetes</taxon>
        <taxon>Mycobacteriales</taxon>
        <taxon>Corynebacteriaceae</taxon>
        <taxon>Corynebacterium</taxon>
    </lineage>
</organism>
<dbReference type="PANTHER" id="PTHR21015:SF22">
    <property type="entry name" value="GLYCOSYLTRANSFERASE"/>
    <property type="match status" value="1"/>
</dbReference>
<dbReference type="Pfam" id="PF04101">
    <property type="entry name" value="Glyco_tran_28_C"/>
    <property type="match status" value="1"/>
</dbReference>
<evidence type="ECO:0000313" key="15">
    <source>
        <dbReference type="Proteomes" id="UP000076947"/>
    </source>
</evidence>
<keyword evidence="6 10" id="KW-0573">Peptidoglycan synthesis</keyword>
<dbReference type="GO" id="GO:0008360">
    <property type="term" value="P:regulation of cell shape"/>
    <property type="evidence" value="ECO:0007669"/>
    <property type="project" value="UniProtKB-KW"/>
</dbReference>
<comment type="pathway">
    <text evidence="10">Cell wall biogenesis; peptidoglycan biosynthesis.</text>
</comment>
<keyword evidence="1 10" id="KW-1003">Cell membrane</keyword>
<feature type="binding site" evidence="10">
    <location>
        <begin position="15"/>
        <end position="17"/>
    </location>
    <ligand>
        <name>UDP-N-acetyl-alpha-D-glucosamine</name>
        <dbReference type="ChEBI" id="CHEBI:57705"/>
    </ligand>
</feature>
<dbReference type="GO" id="GO:0005886">
    <property type="term" value="C:plasma membrane"/>
    <property type="evidence" value="ECO:0007669"/>
    <property type="project" value="UniProtKB-SubCell"/>
</dbReference>
<evidence type="ECO:0000259" key="11">
    <source>
        <dbReference type="Pfam" id="PF03033"/>
    </source>
</evidence>
<dbReference type="Gene3D" id="3.40.50.2000">
    <property type="entry name" value="Glycogen Phosphorylase B"/>
    <property type="match status" value="2"/>
</dbReference>
<dbReference type="InterPro" id="IPR004276">
    <property type="entry name" value="GlycoTrans_28_N"/>
</dbReference>
<dbReference type="EMBL" id="LSTQ01000026">
    <property type="protein sequence ID" value="OAH24971.1"/>
    <property type="molecule type" value="Genomic_DNA"/>
</dbReference>
<protein>
    <recommendedName>
        <fullName evidence="10">UDP-N-acetylglucosamine--N-acetylmuramyl-(pentapeptide) pyrophosphoryl-undecaprenol N-acetylglucosamine transferase</fullName>
        <ecNumber evidence="10">2.4.1.227</ecNumber>
    </recommendedName>
    <alternativeName>
        <fullName evidence="10">Undecaprenyl-PP-MurNAc-pentapeptide-UDPGlcNAc GlcNAc transferase</fullName>
    </alternativeName>
</protein>
<dbReference type="GO" id="GO:0051301">
    <property type="term" value="P:cell division"/>
    <property type="evidence" value="ECO:0007669"/>
    <property type="project" value="UniProtKB-KW"/>
</dbReference>
<evidence type="ECO:0000256" key="5">
    <source>
        <dbReference type="ARBA" id="ARBA00022960"/>
    </source>
</evidence>
<dbReference type="SUPFAM" id="SSF53756">
    <property type="entry name" value="UDP-Glycosyltransferase/glycogen phosphorylase"/>
    <property type="match status" value="1"/>
</dbReference>
<dbReference type="HAMAP" id="MF_00033">
    <property type="entry name" value="MurG"/>
    <property type="match status" value="1"/>
</dbReference>
<name>A0A177I9K0_9CORY</name>
<gene>
    <name evidence="10 13" type="primary">murG</name>
    <name evidence="14" type="ORF">AYJ05_06995</name>
    <name evidence="13" type="ORF">HF853_01060</name>
</gene>
<feature type="binding site" evidence="10">
    <location>
        <position position="128"/>
    </location>
    <ligand>
        <name>UDP-N-acetyl-alpha-D-glucosamine</name>
        <dbReference type="ChEBI" id="CHEBI:57705"/>
    </ligand>
</feature>
<sequence length="364" mass="37628">MNNAELSVVIAGGGTAGHIEPALAVGEALKTYHGARITALGTKKGLEGEIVPARGVDLRMILPVPIPRKPSVDLVKLPYRLIKAVLQTRAVLKDVNAQAVFGTGGYVAAPAYIAAKTKGLPFYIHETNALAGMANKLGVKLGGVGFNAAANSGMPGDVVGVPIRAEIGKDPDGAAAARGRQQWGFDDSKPVLLITGGSQGAASINAAVKAALPELVEHVQVLHAYGPRNEAPQAQDGYVPVPYIEDMAAALAVADLTVCRSGAMTVAEITAAGLPAIYVPLPHGNGEQALNSQHVVEAGGAIMIKDSDLTGQRLVEEVVAIADDPQRREEMVAAAQDSGAGDVSKMLADRIAADVRKEQEKESN</sequence>
<evidence type="ECO:0000256" key="2">
    <source>
        <dbReference type="ARBA" id="ARBA00022618"/>
    </source>
</evidence>
<dbReference type="STRING" id="1705.CA21670_04130"/>
<keyword evidence="7 10" id="KW-0472">Membrane</keyword>
<keyword evidence="2 10" id="KW-0132">Cell division</keyword>
<keyword evidence="3 10" id="KW-0328">Glycosyltransferase</keyword>
<dbReference type="RefSeq" id="WP_066840762.1">
    <property type="nucleotide sequence ID" value="NZ_CAJFGC010000012.1"/>
</dbReference>
<comment type="subcellular location">
    <subcellularLocation>
        <location evidence="10">Cell membrane</location>
        <topology evidence="10">Peripheral membrane protein</topology>
        <orientation evidence="10">Cytoplasmic side</orientation>
    </subcellularLocation>
</comment>
<comment type="catalytic activity">
    <reaction evidence="10">
        <text>di-trans,octa-cis-undecaprenyl diphospho-N-acetyl-alpha-D-muramoyl-L-alanyl-D-glutamyl-meso-2,6-diaminopimeloyl-D-alanyl-D-alanine + UDP-N-acetyl-alpha-D-glucosamine = di-trans,octa-cis-undecaprenyl diphospho-[N-acetyl-alpha-D-glucosaminyl-(1-&gt;4)]-N-acetyl-alpha-D-muramoyl-L-alanyl-D-glutamyl-meso-2,6-diaminopimeloyl-D-alanyl-D-alanine + UDP + H(+)</text>
        <dbReference type="Rhea" id="RHEA:31227"/>
        <dbReference type="ChEBI" id="CHEBI:15378"/>
        <dbReference type="ChEBI" id="CHEBI:57705"/>
        <dbReference type="ChEBI" id="CHEBI:58223"/>
        <dbReference type="ChEBI" id="CHEBI:61387"/>
        <dbReference type="ChEBI" id="CHEBI:61388"/>
        <dbReference type="EC" id="2.4.1.227"/>
    </reaction>
</comment>
<evidence type="ECO:0000256" key="3">
    <source>
        <dbReference type="ARBA" id="ARBA00022676"/>
    </source>
</evidence>
<dbReference type="AlphaFoldDB" id="A0A177I9K0"/>
<feature type="domain" description="Glycosyltransferase family 28 N-terminal" evidence="11">
    <location>
        <begin position="8"/>
        <end position="139"/>
    </location>
</feature>
<dbReference type="Proteomes" id="UP000076947">
    <property type="component" value="Unassembled WGS sequence"/>
</dbReference>
<comment type="similarity">
    <text evidence="10">Belongs to the glycosyltransferase 28 family. MurG subfamily.</text>
</comment>
<comment type="caution">
    <text evidence="10">Lacks conserved residue(s) required for the propagation of feature annotation.</text>
</comment>
<dbReference type="CDD" id="cd03785">
    <property type="entry name" value="GT28_MurG"/>
    <property type="match status" value="1"/>
</dbReference>
<evidence type="ECO:0000256" key="4">
    <source>
        <dbReference type="ARBA" id="ARBA00022679"/>
    </source>
</evidence>
<evidence type="ECO:0000256" key="1">
    <source>
        <dbReference type="ARBA" id="ARBA00022475"/>
    </source>
</evidence>
<dbReference type="InterPro" id="IPR007235">
    <property type="entry name" value="Glyco_trans_28_C"/>
</dbReference>
<evidence type="ECO:0000256" key="7">
    <source>
        <dbReference type="ARBA" id="ARBA00023136"/>
    </source>
</evidence>
<keyword evidence="9 10" id="KW-0961">Cell wall biogenesis/degradation</keyword>
<comment type="caution">
    <text evidence="14">The sequence shown here is derived from an EMBL/GenBank/DDBJ whole genome shotgun (WGS) entry which is preliminary data.</text>
</comment>
<feature type="binding site" evidence="10">
    <location>
        <position position="198"/>
    </location>
    <ligand>
        <name>UDP-N-acetyl-alpha-D-glucosamine</name>
        <dbReference type="ChEBI" id="CHEBI:57705"/>
    </ligand>
</feature>
<feature type="binding site" evidence="10">
    <location>
        <position position="288"/>
    </location>
    <ligand>
        <name>UDP-N-acetyl-alpha-D-glucosamine</name>
        <dbReference type="ChEBI" id="CHEBI:57705"/>
    </ligand>
</feature>
<evidence type="ECO:0000256" key="9">
    <source>
        <dbReference type="ARBA" id="ARBA00023316"/>
    </source>
</evidence>
<feature type="domain" description="Glycosyl transferase family 28 C-terminal" evidence="12">
    <location>
        <begin position="191"/>
        <end position="345"/>
    </location>
</feature>
<dbReference type="OrthoDB" id="9808936at2"/>
<dbReference type="UniPathway" id="UPA00219"/>
<dbReference type="GO" id="GO:0005975">
    <property type="term" value="P:carbohydrate metabolic process"/>
    <property type="evidence" value="ECO:0007669"/>
    <property type="project" value="InterPro"/>
</dbReference>
<dbReference type="Proteomes" id="UP000544551">
    <property type="component" value="Unassembled WGS sequence"/>
</dbReference>